<comment type="caution">
    <text evidence="1">The sequence shown here is derived from an EMBL/GenBank/DDBJ whole genome shotgun (WGS) entry which is preliminary data.</text>
</comment>
<feature type="non-terminal residue" evidence="1">
    <location>
        <position position="51"/>
    </location>
</feature>
<protein>
    <submittedName>
        <fullName evidence="1">Uncharacterized protein</fullName>
    </submittedName>
</protein>
<sequence>GREVGLLEMGGNVTVFRRMSDYTSKLWIFNEDNTGKTRDKCWSEVTIMLPF</sequence>
<proteinExistence type="predicted"/>
<feature type="non-terminal residue" evidence="1">
    <location>
        <position position="1"/>
    </location>
</feature>
<evidence type="ECO:0000313" key="1">
    <source>
        <dbReference type="EMBL" id="KAI3895705.1"/>
    </source>
</evidence>
<evidence type="ECO:0000313" key="2">
    <source>
        <dbReference type="Proteomes" id="UP001202328"/>
    </source>
</evidence>
<name>A0AAD4SEB1_9MAGN</name>
<dbReference type="EMBL" id="JAJJMB010011896">
    <property type="protein sequence ID" value="KAI3895705.1"/>
    <property type="molecule type" value="Genomic_DNA"/>
</dbReference>
<accession>A0AAD4SEB1</accession>
<keyword evidence="2" id="KW-1185">Reference proteome</keyword>
<organism evidence="1 2">
    <name type="scientific">Papaver atlanticum</name>
    <dbReference type="NCBI Taxonomy" id="357466"/>
    <lineage>
        <taxon>Eukaryota</taxon>
        <taxon>Viridiplantae</taxon>
        <taxon>Streptophyta</taxon>
        <taxon>Embryophyta</taxon>
        <taxon>Tracheophyta</taxon>
        <taxon>Spermatophyta</taxon>
        <taxon>Magnoliopsida</taxon>
        <taxon>Ranunculales</taxon>
        <taxon>Papaveraceae</taxon>
        <taxon>Papaveroideae</taxon>
        <taxon>Papaver</taxon>
    </lineage>
</organism>
<dbReference type="Proteomes" id="UP001202328">
    <property type="component" value="Unassembled WGS sequence"/>
</dbReference>
<dbReference type="AlphaFoldDB" id="A0AAD4SEB1"/>
<gene>
    <name evidence="1" type="ORF">MKW98_025496</name>
</gene>
<reference evidence="1" key="1">
    <citation type="submission" date="2022-04" db="EMBL/GenBank/DDBJ databases">
        <title>A functionally conserved STORR gene fusion in Papaver species that diverged 16.8 million years ago.</title>
        <authorList>
            <person name="Catania T."/>
        </authorList>
    </citation>
    <scope>NUCLEOTIDE SEQUENCE</scope>
    <source>
        <strain evidence="1">S-188037</strain>
    </source>
</reference>